<evidence type="ECO:0000313" key="9">
    <source>
        <dbReference type="Proteomes" id="UP000250918"/>
    </source>
</evidence>
<dbReference type="GO" id="GO:0050136">
    <property type="term" value="F:NADH dehydrogenase (quinone) (non-electrogenic) activity"/>
    <property type="evidence" value="ECO:0007669"/>
    <property type="project" value="UniProtKB-UniRule"/>
</dbReference>
<comment type="similarity">
    <text evidence="5">Belongs to the complex I subunit 2 family.</text>
</comment>
<name>A0A855X8Z1_9BACT</name>
<feature type="domain" description="NADH:quinone oxidoreductase/Mrp antiporter transmembrane" evidence="7">
    <location>
        <begin position="127"/>
        <end position="420"/>
    </location>
</feature>
<keyword evidence="5" id="KW-1003">Cell membrane</keyword>
<dbReference type="GO" id="GO:0008137">
    <property type="term" value="F:NADH dehydrogenase (ubiquinone) activity"/>
    <property type="evidence" value="ECO:0007669"/>
    <property type="project" value="InterPro"/>
</dbReference>
<evidence type="ECO:0000256" key="1">
    <source>
        <dbReference type="ARBA" id="ARBA00004127"/>
    </source>
</evidence>
<dbReference type="AlphaFoldDB" id="A0A855X8Z1"/>
<dbReference type="GO" id="GO:0042773">
    <property type="term" value="P:ATP synthesis coupled electron transport"/>
    <property type="evidence" value="ECO:0007669"/>
    <property type="project" value="InterPro"/>
</dbReference>
<comment type="caution">
    <text evidence="8">The sequence shown here is derived from an EMBL/GenBank/DDBJ whole genome shotgun (WGS) entry which is preliminary data.</text>
</comment>
<keyword evidence="2 5" id="KW-0812">Transmembrane</keyword>
<evidence type="ECO:0000256" key="5">
    <source>
        <dbReference type="HAMAP-Rule" id="MF_00445"/>
    </source>
</evidence>
<evidence type="ECO:0000256" key="3">
    <source>
        <dbReference type="ARBA" id="ARBA00022989"/>
    </source>
</evidence>
<comment type="function">
    <text evidence="5">NDH-1 shuttles electrons from NADH, via FMN and iron-sulfur (Fe-S) centers, to quinones in the respiratory chain. The immediate electron acceptor for the enzyme in this species is believed to be ubiquinone. Couples the redox reaction to proton translocation (for every two electrons transferred, four hydrogen ions are translocated across the cytoplasmic membrane), and thus conserves the redox energy in a proton gradient.</text>
</comment>
<dbReference type="PRINTS" id="PR01434">
    <property type="entry name" value="NADHDHGNASE5"/>
</dbReference>
<keyword evidence="5" id="KW-0813">Transport</keyword>
<dbReference type="NCBIfam" id="TIGR01770">
    <property type="entry name" value="NDH_I_N"/>
    <property type="match status" value="1"/>
</dbReference>
<dbReference type="EMBL" id="PQAP01000023">
    <property type="protein sequence ID" value="PWB74744.1"/>
    <property type="molecule type" value="Genomic_DNA"/>
</dbReference>
<organism evidence="8 9">
    <name type="scientific">candidate division GN15 bacterium</name>
    <dbReference type="NCBI Taxonomy" id="2072418"/>
    <lineage>
        <taxon>Bacteria</taxon>
        <taxon>candidate division GN15</taxon>
    </lineage>
</organism>
<evidence type="ECO:0000313" key="8">
    <source>
        <dbReference type="EMBL" id="PWB74744.1"/>
    </source>
</evidence>
<dbReference type="HAMAP" id="MF_00445">
    <property type="entry name" value="NDH1_NuoN_1"/>
    <property type="match status" value="1"/>
</dbReference>
<comment type="subunit">
    <text evidence="5">NDH-1 is composed of 14 different subunits. Subunits NuoA, H, J, K, L, M, N constitute the membrane sector of the complex.</text>
</comment>
<gene>
    <name evidence="5" type="primary">nuoN</name>
    <name evidence="8" type="ORF">C3F09_03385</name>
</gene>
<feature type="transmembrane region" description="Helical" evidence="5">
    <location>
        <begin position="328"/>
        <end position="349"/>
    </location>
</feature>
<dbReference type="InterPro" id="IPR010096">
    <property type="entry name" value="NADH-Q_OxRdtase_suN/2"/>
</dbReference>
<comment type="catalytic activity">
    <reaction evidence="5">
        <text>a quinone + NADH + 5 H(+)(in) = a quinol + NAD(+) + 4 H(+)(out)</text>
        <dbReference type="Rhea" id="RHEA:57888"/>
        <dbReference type="ChEBI" id="CHEBI:15378"/>
        <dbReference type="ChEBI" id="CHEBI:24646"/>
        <dbReference type="ChEBI" id="CHEBI:57540"/>
        <dbReference type="ChEBI" id="CHEBI:57945"/>
        <dbReference type="ChEBI" id="CHEBI:132124"/>
    </reaction>
</comment>
<accession>A0A855X8Z1</accession>
<feature type="transmembrane region" description="Helical" evidence="5">
    <location>
        <begin position="12"/>
        <end position="33"/>
    </location>
</feature>
<keyword evidence="4 5" id="KW-0472">Membrane</keyword>
<evidence type="ECO:0000259" key="7">
    <source>
        <dbReference type="Pfam" id="PF00361"/>
    </source>
</evidence>
<dbReference type="PANTHER" id="PTHR22773">
    <property type="entry name" value="NADH DEHYDROGENASE"/>
    <property type="match status" value="1"/>
</dbReference>
<feature type="transmembrane region" description="Helical" evidence="5">
    <location>
        <begin position="276"/>
        <end position="294"/>
    </location>
</feature>
<comment type="subcellular location">
    <subcellularLocation>
        <location evidence="5">Cell membrane</location>
        <topology evidence="5">Multi-pass membrane protein</topology>
    </subcellularLocation>
    <subcellularLocation>
        <location evidence="1">Endomembrane system</location>
        <topology evidence="1">Multi-pass membrane protein</topology>
    </subcellularLocation>
    <subcellularLocation>
        <location evidence="6">Membrane</location>
        <topology evidence="6">Multi-pass membrane protein</topology>
    </subcellularLocation>
</comment>
<feature type="transmembrane region" description="Helical" evidence="5">
    <location>
        <begin position="301"/>
        <end position="322"/>
    </location>
</feature>
<dbReference type="GO" id="GO:0012505">
    <property type="term" value="C:endomembrane system"/>
    <property type="evidence" value="ECO:0007669"/>
    <property type="project" value="UniProtKB-SubCell"/>
</dbReference>
<keyword evidence="5" id="KW-0520">NAD</keyword>
<protein>
    <recommendedName>
        <fullName evidence="5">NADH-quinone oxidoreductase subunit N</fullName>
        <ecNumber evidence="5">7.1.1.-</ecNumber>
    </recommendedName>
    <alternativeName>
        <fullName evidence="5">NADH dehydrogenase I subunit N</fullName>
    </alternativeName>
    <alternativeName>
        <fullName evidence="5">NDH-1 subunit N</fullName>
    </alternativeName>
</protein>
<proteinExistence type="inferred from homology"/>
<dbReference type="InterPro" id="IPR001750">
    <property type="entry name" value="ND/Mrp_TM"/>
</dbReference>
<feature type="transmembrane region" description="Helical" evidence="5">
    <location>
        <begin position="107"/>
        <end position="124"/>
    </location>
</feature>
<feature type="transmembrane region" description="Helical" evidence="5">
    <location>
        <begin position="370"/>
        <end position="387"/>
    </location>
</feature>
<sequence length="483" mass="52052">MTDYVSTLSIDIGLIGPELALLIAAAVILLLIFTRKADRFATAIGLIGLVVSMVLTVRQWDVKVGGFSGMVTVDQFAVLFKLLFAVASGLTLLLAERYFHAKHIARPEFTALLLVSTMGMMVMAGTTDLIVIFLGLEIMSVPLYVMAGFNRRSLESNESGIKYFIMGAFATGFLLMGIALIYGASETTDLRRIVTDFSYIATNAKLFLFTGAALMMVGFGFKVGAVPFHSWIPDVYQGAPTPVTAFFSVAPKAAGFAALLRIFAYGLKDLGALSDVWWILAVLTMTVGNILALRQENVKRMLAYSSIAHAGYMLVALAVGGADAASAVIFYLIGYTLFNLGGFTVVALLETRAGSRADFSEMAGLSKAHPYLTATLALFMFSLSGFPPTVGFFGKFYLFSAAVKGGFIWLTVIGVMNSFVSVYYYLRVVKVSYFDQIEGRFVPAPLSAGVLFVLIVTAVGTLGFGLFPDNVLEIARRAIQAFA</sequence>
<keyword evidence="3 5" id="KW-1133">Transmembrane helix</keyword>
<evidence type="ECO:0000256" key="4">
    <source>
        <dbReference type="ARBA" id="ARBA00023136"/>
    </source>
</evidence>
<feature type="transmembrane region" description="Helical" evidence="5">
    <location>
        <begin position="161"/>
        <end position="184"/>
    </location>
</feature>
<feature type="transmembrane region" description="Helical" evidence="5">
    <location>
        <begin position="407"/>
        <end position="426"/>
    </location>
</feature>
<dbReference type="Proteomes" id="UP000250918">
    <property type="component" value="Unassembled WGS sequence"/>
</dbReference>
<keyword evidence="5" id="KW-0874">Quinone</keyword>
<feature type="transmembrane region" description="Helical" evidence="5">
    <location>
        <begin position="40"/>
        <end position="57"/>
    </location>
</feature>
<dbReference type="Pfam" id="PF00361">
    <property type="entry name" value="Proton_antipo_M"/>
    <property type="match status" value="1"/>
</dbReference>
<dbReference type="GO" id="GO:0005886">
    <property type="term" value="C:plasma membrane"/>
    <property type="evidence" value="ECO:0007669"/>
    <property type="project" value="UniProtKB-SubCell"/>
</dbReference>
<feature type="transmembrane region" description="Helical" evidence="5">
    <location>
        <begin position="77"/>
        <end position="95"/>
    </location>
</feature>
<keyword evidence="5" id="KW-1278">Translocase</keyword>
<feature type="transmembrane region" description="Helical" evidence="5">
    <location>
        <begin position="446"/>
        <end position="467"/>
    </location>
</feature>
<dbReference type="GO" id="GO:0048038">
    <property type="term" value="F:quinone binding"/>
    <property type="evidence" value="ECO:0007669"/>
    <property type="project" value="UniProtKB-KW"/>
</dbReference>
<keyword evidence="5" id="KW-0830">Ubiquinone</keyword>
<dbReference type="EC" id="7.1.1.-" evidence="5"/>
<feature type="transmembrane region" description="Helical" evidence="5">
    <location>
        <begin position="204"/>
        <end position="223"/>
    </location>
</feature>
<evidence type="ECO:0000256" key="6">
    <source>
        <dbReference type="RuleBase" id="RU000320"/>
    </source>
</evidence>
<evidence type="ECO:0000256" key="2">
    <source>
        <dbReference type="ARBA" id="ARBA00022692"/>
    </source>
</evidence>
<reference evidence="8 9" key="1">
    <citation type="journal article" date="2018" name="ISME J.">
        <title>A methanotrophic archaeon couples anaerobic oxidation of methane to Fe(III) reduction.</title>
        <authorList>
            <person name="Cai C."/>
            <person name="Leu A.O."/>
            <person name="Xie G.J."/>
            <person name="Guo J."/>
            <person name="Feng Y."/>
            <person name="Zhao J.X."/>
            <person name="Tyson G.W."/>
            <person name="Yuan Z."/>
            <person name="Hu S."/>
        </authorList>
    </citation>
    <scope>NUCLEOTIDE SEQUENCE [LARGE SCALE GENOMIC DNA]</scope>
    <source>
        <strain evidence="8">FeB_12</strain>
    </source>
</reference>